<keyword evidence="7" id="KW-1185">Reference proteome</keyword>
<comment type="similarity">
    <text evidence="3">Belongs to the DOP1 family.</text>
</comment>
<feature type="compositionally biased region" description="Polar residues" evidence="4">
    <location>
        <begin position="614"/>
        <end position="624"/>
    </location>
</feature>
<evidence type="ECO:0000256" key="4">
    <source>
        <dbReference type="SAM" id="MobiDB-lite"/>
    </source>
</evidence>
<accession>A0AAV2PWJ3</accession>
<dbReference type="PANTHER" id="PTHR14042">
    <property type="entry name" value="DOPEY-RELATED"/>
    <property type="match status" value="1"/>
</dbReference>
<dbReference type="PANTHER" id="PTHR14042:SF24">
    <property type="entry name" value="PROTEIN DOPEY-1 HOMOLOG"/>
    <property type="match status" value="1"/>
</dbReference>
<dbReference type="AlphaFoldDB" id="A0AAV2PWJ3"/>
<dbReference type="InterPro" id="IPR040314">
    <property type="entry name" value="DOP1"/>
</dbReference>
<evidence type="ECO:0000313" key="7">
    <source>
        <dbReference type="Proteomes" id="UP001497623"/>
    </source>
</evidence>
<gene>
    <name evidence="6" type="ORF">MNOR_LOCUS5585</name>
</gene>
<dbReference type="GO" id="GO:0006895">
    <property type="term" value="P:Golgi to endosome transport"/>
    <property type="evidence" value="ECO:0007669"/>
    <property type="project" value="InterPro"/>
</dbReference>
<feature type="region of interest" description="Disordered" evidence="4">
    <location>
        <begin position="614"/>
        <end position="636"/>
    </location>
</feature>
<reference evidence="6 7" key="1">
    <citation type="submission" date="2024-05" db="EMBL/GenBank/DDBJ databases">
        <authorList>
            <person name="Wallberg A."/>
        </authorList>
    </citation>
    <scope>NUCLEOTIDE SEQUENCE [LARGE SCALE GENOMIC DNA]</scope>
</reference>
<dbReference type="GO" id="GO:0015031">
    <property type="term" value="P:protein transport"/>
    <property type="evidence" value="ECO:0007669"/>
    <property type="project" value="UniProtKB-KW"/>
</dbReference>
<feature type="non-terminal residue" evidence="6">
    <location>
        <position position="1099"/>
    </location>
</feature>
<dbReference type="GO" id="GO:0005768">
    <property type="term" value="C:endosome"/>
    <property type="evidence" value="ECO:0007669"/>
    <property type="project" value="TreeGrafter"/>
</dbReference>
<dbReference type="GO" id="GO:0005802">
    <property type="term" value="C:trans-Golgi network"/>
    <property type="evidence" value="ECO:0007669"/>
    <property type="project" value="TreeGrafter"/>
</dbReference>
<evidence type="ECO:0000259" key="5">
    <source>
        <dbReference type="Pfam" id="PF04118"/>
    </source>
</evidence>
<dbReference type="InterPro" id="IPR007249">
    <property type="entry name" value="DOP1_N"/>
</dbReference>
<dbReference type="EMBL" id="CAXKWB010002175">
    <property type="protein sequence ID" value="CAL4066338.1"/>
    <property type="molecule type" value="Genomic_DNA"/>
</dbReference>
<keyword evidence="2" id="KW-0653">Protein transport</keyword>
<organism evidence="6 7">
    <name type="scientific">Meganyctiphanes norvegica</name>
    <name type="common">Northern krill</name>
    <name type="synonym">Thysanopoda norvegica</name>
    <dbReference type="NCBI Taxonomy" id="48144"/>
    <lineage>
        <taxon>Eukaryota</taxon>
        <taxon>Metazoa</taxon>
        <taxon>Ecdysozoa</taxon>
        <taxon>Arthropoda</taxon>
        <taxon>Crustacea</taxon>
        <taxon>Multicrustacea</taxon>
        <taxon>Malacostraca</taxon>
        <taxon>Eumalacostraca</taxon>
        <taxon>Eucarida</taxon>
        <taxon>Euphausiacea</taxon>
        <taxon>Euphausiidae</taxon>
        <taxon>Meganyctiphanes</taxon>
    </lineage>
</organism>
<evidence type="ECO:0000256" key="2">
    <source>
        <dbReference type="ARBA" id="ARBA00022927"/>
    </source>
</evidence>
<sequence>MYGISHVLPLRDDTLLADGNLEHYRNHNTQTKYRLPKVKSTEPNGRDELDRILKILKIVLPFLRYSFLPKKISILKKNDRCTCRSPLTPIFMKMQGRYELTNITEKLSQFESHKGGLFPLFGSAAMNVRSALLTVYESHFVPLGARLSPGLNGFLSGILAGLEEGSDHLHRTSTLLSRVAEGVGQAVFFGCLWECIYGNSSIRLPAISHITQCFNKKLSTEDQLYILGTNIDGMVSALCEAMQDSNVLVQRAALDLTLMALPMHNTQLLLPDLTRVLSSAIMVLLRRDMSLNRRLYGWLMGSEINLSLLPSEHPIVKRLNSAMSDVNTRPDINAYFDSFSRPLLVAAVISCLRVSEGTKPPDLRPYRLIQSLLDKPEIGPYILDDIFLDLLRCLYHSCQILQKESISDSETNGRQGNYPAEVVDNTKLTAEGNIGSISSSNSRGLSELTKQAILLFSSFEPSFPWMHLLALLKQSCKNRAEESIMEESFRNPDEPVIVNPVGSSEVSVGEVCTLLQHLLIVLPMDTQQHNQASRLPHVLSAVTSLLTQHIAILSAAELSVGLELCQGVLTKLIPSVTVPSVSQKHQQISRPESRSSMATLASLQINADSVGTLPFSQPKASTVKETPARESPPSESGIVQIGIEANEEASTVEDEYQESVCATESVKIVDMSSSTTSGSTSSYSGKTSEGVSPLGDLDLASIYPESVEEEEEVHSNRRYSLETCDVESIAQSVAAYSESSDSIGRRSTLPVEAFNNVKFHLLSENMQSKDSFGSQKLLNCDLSEEEYESATQSPYGLSPLHSYVLEFEKFFLTLIQKRILKRNSSLQDFVKNLYQSDNTENDPLSELKLLLYQCLLCHNSSDSLKTDIKKENEDKLMGKNIVRKESMTNEYSNTYSSLIELNTNAELEYGVFKTSCKLLVELSSLPTTPGIYLSPPSHLLPQWLVGLLSCIVGGKKSSMSKKQSCAPQLTLKAIGTLLELVALAQSELSVWRKYKDGQGVQHVHIAPLILPQHTHILLHHTHIFQYMSHLLWGFLAPCYSEHHVISTELLLQLHSLTLARDANAALTSALPQAPISVVERQILNNLTALLPPQDYDKES</sequence>
<comment type="caution">
    <text evidence="6">The sequence shown here is derived from an EMBL/GenBank/DDBJ whole genome shotgun (WGS) entry which is preliminary data.</text>
</comment>
<proteinExistence type="inferred from homology"/>
<evidence type="ECO:0000256" key="1">
    <source>
        <dbReference type="ARBA" id="ARBA00022448"/>
    </source>
</evidence>
<feature type="region of interest" description="Disordered" evidence="4">
    <location>
        <begin position="670"/>
        <end position="690"/>
    </location>
</feature>
<dbReference type="GO" id="GO:0005829">
    <property type="term" value="C:cytosol"/>
    <property type="evidence" value="ECO:0007669"/>
    <property type="project" value="GOC"/>
</dbReference>
<feature type="compositionally biased region" description="Low complexity" evidence="4">
    <location>
        <begin position="672"/>
        <end position="688"/>
    </location>
</feature>
<feature type="domain" description="DOP1 N-terminal" evidence="5">
    <location>
        <begin position="113"/>
        <end position="303"/>
    </location>
</feature>
<keyword evidence="1" id="KW-0813">Transport</keyword>
<name>A0AAV2PWJ3_MEGNR</name>
<evidence type="ECO:0000313" key="6">
    <source>
        <dbReference type="EMBL" id="CAL4066338.1"/>
    </source>
</evidence>
<dbReference type="Proteomes" id="UP001497623">
    <property type="component" value="Unassembled WGS sequence"/>
</dbReference>
<evidence type="ECO:0000256" key="3">
    <source>
        <dbReference type="ARBA" id="ARBA00046326"/>
    </source>
</evidence>
<protein>
    <recommendedName>
        <fullName evidence="5">DOP1 N-terminal domain-containing protein</fullName>
    </recommendedName>
</protein>
<dbReference type="Pfam" id="PF04118">
    <property type="entry name" value="Dopey_N"/>
    <property type="match status" value="1"/>
</dbReference>